<dbReference type="RefSeq" id="WP_109020850.1">
    <property type="nucleotide sequence ID" value="NZ_AP025028.1"/>
</dbReference>
<feature type="transmembrane region" description="Helical" evidence="1">
    <location>
        <begin position="524"/>
        <end position="547"/>
    </location>
</feature>
<evidence type="ECO:0000313" key="2">
    <source>
        <dbReference type="EMBL" id="BDA77708.1"/>
    </source>
</evidence>
<reference evidence="2 3" key="1">
    <citation type="submission" date="2021-08" db="EMBL/GenBank/DDBJ databases">
        <title>Complete genome sequence of Leptospira kobayashii strain E30.</title>
        <authorList>
            <person name="Nakao R."/>
            <person name="Nakamura S."/>
            <person name="Masuzawa T."/>
            <person name="Koizumi N."/>
        </authorList>
    </citation>
    <scope>NUCLEOTIDE SEQUENCE [LARGE SCALE GENOMIC DNA]</scope>
    <source>
        <strain evidence="2 3">E30</strain>
    </source>
</reference>
<accession>A0ABN6KA51</accession>
<name>A0ABN6KA51_9LEPT</name>
<keyword evidence="1" id="KW-1133">Transmembrane helix</keyword>
<evidence type="ECO:0000313" key="3">
    <source>
        <dbReference type="Proteomes" id="UP000245263"/>
    </source>
</evidence>
<keyword evidence="1" id="KW-0472">Membrane</keyword>
<sequence length="735" mass="84114">MPDSPDNPLENFSFEDSTISPKEEWDSGAAILGLPKNQGRFSLTAQLILEELRVRHQRLAMHGSSEIAPSLLLTLDSISELLLKAVQLTENHKTPEAISEALKELSDLGNGFKDRSVYFYPYFLKTDTGLVVRIALVAPQNKEKTDIIPYRRACFKYSQDIIAILMKNFASRETMIEEEKPGARLLYRDEKGILFLNPNGFSFESDVEFILRKGFEPYFYIPLPDFIVDLVSYANASSKLYEVNKNYHIVLSQNSFLDTLFKHIAVQLDALSGFSFHYLKKFAKENKILKALDQIEDLEAKIPSSGKRLVEGGWKFAYELIFLVKGFPFDQVKSDELQRVKDSCLVSIAILEKLLNEIQSKGKDILETKIAEIIVKIKNRVMDHTERTLSLSLINLEQEIQFLRSLPKFEEKSVIEQLQAGLSKSLGVTIAGGESGKGALVAVDQKYFSDVVLNTKDLSLKDPIYKEHLVFLEEIKKILKERKDENFDTLSQNKEQNDPISKKETEKEEIKTTAFDFAEIQKNFNLPVGIITALSGSVLSTIIAIAFNRLNSLLTGLFASIILGVVLAYILRKDDSKKTNKDKTSLKNHSIQEERFLSLIKASESFIYPKKYNHLLDKVYDPKKLRNQIEENLNEIRNLLSVQERKKEDQKIISEVEHAILQISAVIRIPEALQIKGRTKEIIISKADFKTALFRDNLAEYYRKEASVYQSDKDMLNYFNFIIREIEFGYSRYIK</sequence>
<dbReference type="Proteomes" id="UP000245263">
    <property type="component" value="Chromosome 1"/>
</dbReference>
<evidence type="ECO:0000256" key="1">
    <source>
        <dbReference type="SAM" id="Phobius"/>
    </source>
</evidence>
<keyword evidence="3" id="KW-1185">Reference proteome</keyword>
<proteinExistence type="predicted"/>
<protein>
    <submittedName>
        <fullName evidence="2">Uncharacterized protein</fullName>
    </submittedName>
</protein>
<feature type="transmembrane region" description="Helical" evidence="1">
    <location>
        <begin position="553"/>
        <end position="571"/>
    </location>
</feature>
<organism evidence="2 3">
    <name type="scientific">Leptospira kobayashii</name>
    <dbReference type="NCBI Taxonomy" id="1917830"/>
    <lineage>
        <taxon>Bacteria</taxon>
        <taxon>Pseudomonadati</taxon>
        <taxon>Spirochaetota</taxon>
        <taxon>Spirochaetia</taxon>
        <taxon>Leptospirales</taxon>
        <taxon>Leptospiraceae</taxon>
        <taxon>Leptospira</taxon>
    </lineage>
</organism>
<keyword evidence="1" id="KW-0812">Transmembrane</keyword>
<dbReference type="EMBL" id="AP025028">
    <property type="protein sequence ID" value="BDA77708.1"/>
    <property type="molecule type" value="Genomic_DNA"/>
</dbReference>
<gene>
    <name evidence="2" type="ORF">LPTSP3_g06380</name>
</gene>